<name>A0A9N7U545_PLEPL</name>
<keyword evidence="2" id="KW-1185">Reference proteome</keyword>
<proteinExistence type="predicted"/>
<organism evidence="1 2">
    <name type="scientific">Pleuronectes platessa</name>
    <name type="common">European plaice</name>
    <dbReference type="NCBI Taxonomy" id="8262"/>
    <lineage>
        <taxon>Eukaryota</taxon>
        <taxon>Metazoa</taxon>
        <taxon>Chordata</taxon>
        <taxon>Craniata</taxon>
        <taxon>Vertebrata</taxon>
        <taxon>Euteleostomi</taxon>
        <taxon>Actinopterygii</taxon>
        <taxon>Neopterygii</taxon>
        <taxon>Teleostei</taxon>
        <taxon>Neoteleostei</taxon>
        <taxon>Acanthomorphata</taxon>
        <taxon>Carangaria</taxon>
        <taxon>Pleuronectiformes</taxon>
        <taxon>Pleuronectoidei</taxon>
        <taxon>Pleuronectidae</taxon>
        <taxon>Pleuronectes</taxon>
    </lineage>
</organism>
<evidence type="ECO:0000313" key="1">
    <source>
        <dbReference type="EMBL" id="CAB1424955.1"/>
    </source>
</evidence>
<evidence type="ECO:0000313" key="2">
    <source>
        <dbReference type="Proteomes" id="UP001153269"/>
    </source>
</evidence>
<sequence>NDPVGLSVRTQSQLFWTLPSGKNSREHLNELIRPTRAHQGKSTDVGALKRSGGDSKWGVFSPQGFSPLNSAQESLRLCAAHSSHTIDSPLMKNTFCTSGFSLVSLSVSPLHSVIASLHSATLTLPSSQQDATGLSLSKGPDIVA</sequence>
<dbReference type="AlphaFoldDB" id="A0A9N7U545"/>
<protein>
    <submittedName>
        <fullName evidence="1">Uncharacterized protein</fullName>
    </submittedName>
</protein>
<accession>A0A9N7U545</accession>
<gene>
    <name evidence="1" type="ORF">PLEPLA_LOCUS12884</name>
</gene>
<dbReference type="EMBL" id="CADEAL010000768">
    <property type="protein sequence ID" value="CAB1424955.1"/>
    <property type="molecule type" value="Genomic_DNA"/>
</dbReference>
<comment type="caution">
    <text evidence="1">The sequence shown here is derived from an EMBL/GenBank/DDBJ whole genome shotgun (WGS) entry which is preliminary data.</text>
</comment>
<dbReference type="Proteomes" id="UP001153269">
    <property type="component" value="Unassembled WGS sequence"/>
</dbReference>
<feature type="non-terminal residue" evidence="1">
    <location>
        <position position="1"/>
    </location>
</feature>
<reference evidence="1" key="1">
    <citation type="submission" date="2020-03" db="EMBL/GenBank/DDBJ databases">
        <authorList>
            <person name="Weist P."/>
        </authorList>
    </citation>
    <scope>NUCLEOTIDE SEQUENCE</scope>
</reference>